<evidence type="ECO:0000256" key="2">
    <source>
        <dbReference type="ARBA" id="ARBA00023054"/>
    </source>
</evidence>
<dbReference type="Gene3D" id="3.30.450.40">
    <property type="match status" value="1"/>
</dbReference>
<name>A0A840AYS8_9SPHN</name>
<dbReference type="Gene3D" id="2.40.30.170">
    <property type="match status" value="1"/>
</dbReference>
<dbReference type="InterPro" id="IPR050465">
    <property type="entry name" value="UPF0194_transport"/>
</dbReference>
<dbReference type="PANTHER" id="PTHR32347">
    <property type="entry name" value="EFFLUX SYSTEM COMPONENT YKNX-RELATED"/>
    <property type="match status" value="1"/>
</dbReference>
<reference evidence="4 5" key="1">
    <citation type="submission" date="2020-08" db="EMBL/GenBank/DDBJ databases">
        <title>Genomic Encyclopedia of Type Strains, Phase IV (KMG-IV): sequencing the most valuable type-strain genomes for metagenomic binning, comparative biology and taxonomic classification.</title>
        <authorList>
            <person name="Goeker M."/>
        </authorList>
    </citation>
    <scope>NUCLEOTIDE SEQUENCE [LARGE SCALE GENOMIC DNA]</scope>
    <source>
        <strain evidence="4 5">DSM 29050</strain>
    </source>
</reference>
<dbReference type="GO" id="GO:0030313">
    <property type="term" value="C:cell envelope"/>
    <property type="evidence" value="ECO:0007669"/>
    <property type="project" value="UniProtKB-SubCell"/>
</dbReference>
<keyword evidence="2" id="KW-0175">Coiled coil</keyword>
<evidence type="ECO:0000313" key="4">
    <source>
        <dbReference type="EMBL" id="MBB3942723.1"/>
    </source>
</evidence>
<dbReference type="Pfam" id="PF01590">
    <property type="entry name" value="GAF"/>
    <property type="match status" value="1"/>
</dbReference>
<sequence length="606" mass="65558">MREENVVQGALPPAQLGVDETLSVQVQNWLEVQCSQIPTALGGLVMLVDAEGLQPEALWPDAKAVEPLLDLSERAGARREGLIAPLPSSDGFGIAWPLMEDGSLIAVAALAIEVGDDAALQTIMRQLQWGAAGLQLLIVQNLSGYARDRANALAASVDLLAEVLAASRFDAAAMALVTSIATRLGADRGSLGLLEGEVIKVAHVSHSAQVGDSVSLIQRIEAAMEEVVDQRLPIAIPMIQRDDEAPIRIAHERLVLQERGAIMTIPLFQDGIAVGALTVERPSYFPFSSAEMKILESVAALAVTALLDKKRSDQPLARRALRELREATERVMGRDRKERRIAAALALVLVVAALLAPGTDRVSAYAQIEPRQQIILAAPFDGYVRSASSRAGDPVKRGAVIAVLDDSDLLLERARWESQVNRYGGEFQDASATQDRVQINASSAERDEAQAQFDLANAFLMRSVLKAPFDAVLVSGDLSQRIGAAVTKGEELFRIAPRGAFRVDLRIPESRIADMRPGQRGLLHLSSLPSQPFRFTVGNITPRTLADGGETYFIVEAMLDSRQSLAVLQPGMKGVAKVVVGRGWLLGIWTRDISNWLRLKLWTLFG</sequence>
<protein>
    <submittedName>
        <fullName evidence="4">Multidrug resistance efflux pump</fullName>
    </submittedName>
</protein>
<dbReference type="InterPro" id="IPR029016">
    <property type="entry name" value="GAF-like_dom_sf"/>
</dbReference>
<dbReference type="InterPro" id="IPR003018">
    <property type="entry name" value="GAF"/>
</dbReference>
<comment type="subcellular location">
    <subcellularLocation>
        <location evidence="1">Cell envelope</location>
    </subcellularLocation>
</comment>
<dbReference type="InterPro" id="IPR058647">
    <property type="entry name" value="BSH_CzcB-like"/>
</dbReference>
<gene>
    <name evidence="4" type="ORF">GGR91_000945</name>
</gene>
<dbReference type="Proteomes" id="UP000581447">
    <property type="component" value="Unassembled WGS sequence"/>
</dbReference>
<dbReference type="RefSeq" id="WP_183940555.1">
    <property type="nucleotide sequence ID" value="NZ_BAABBG010000023.1"/>
</dbReference>
<dbReference type="SUPFAM" id="SSF111369">
    <property type="entry name" value="HlyD-like secretion proteins"/>
    <property type="match status" value="1"/>
</dbReference>
<evidence type="ECO:0000313" key="5">
    <source>
        <dbReference type="Proteomes" id="UP000581447"/>
    </source>
</evidence>
<evidence type="ECO:0000259" key="3">
    <source>
        <dbReference type="SMART" id="SM00065"/>
    </source>
</evidence>
<dbReference type="Pfam" id="PF25973">
    <property type="entry name" value="BSH_CzcB"/>
    <property type="match status" value="1"/>
</dbReference>
<keyword evidence="5" id="KW-1185">Reference proteome</keyword>
<dbReference type="EMBL" id="JACIEA010000001">
    <property type="protein sequence ID" value="MBB3942723.1"/>
    <property type="molecule type" value="Genomic_DNA"/>
</dbReference>
<dbReference type="SUPFAM" id="SSF55781">
    <property type="entry name" value="GAF domain-like"/>
    <property type="match status" value="1"/>
</dbReference>
<dbReference type="PANTHER" id="PTHR32347:SF23">
    <property type="entry name" value="BLL5650 PROTEIN"/>
    <property type="match status" value="1"/>
</dbReference>
<dbReference type="AlphaFoldDB" id="A0A840AYS8"/>
<accession>A0A840AYS8</accession>
<evidence type="ECO:0000256" key="1">
    <source>
        <dbReference type="ARBA" id="ARBA00004196"/>
    </source>
</evidence>
<organism evidence="4 5">
    <name type="scientific">Sphingorhabdus rigui</name>
    <dbReference type="NCBI Taxonomy" id="1282858"/>
    <lineage>
        <taxon>Bacteria</taxon>
        <taxon>Pseudomonadati</taxon>
        <taxon>Pseudomonadota</taxon>
        <taxon>Alphaproteobacteria</taxon>
        <taxon>Sphingomonadales</taxon>
        <taxon>Sphingomonadaceae</taxon>
        <taxon>Sphingorhabdus</taxon>
    </lineage>
</organism>
<feature type="domain" description="GAF" evidence="3">
    <location>
        <begin position="168"/>
        <end position="322"/>
    </location>
</feature>
<dbReference type="SMART" id="SM00065">
    <property type="entry name" value="GAF"/>
    <property type="match status" value="1"/>
</dbReference>
<proteinExistence type="predicted"/>
<comment type="caution">
    <text evidence="4">The sequence shown here is derived from an EMBL/GenBank/DDBJ whole genome shotgun (WGS) entry which is preliminary data.</text>
</comment>